<evidence type="ECO:0000313" key="4">
    <source>
        <dbReference type="Proteomes" id="UP000256964"/>
    </source>
</evidence>
<dbReference type="EMBL" id="KZ857387">
    <property type="protein sequence ID" value="RDX53336.1"/>
    <property type="molecule type" value="Genomic_DNA"/>
</dbReference>
<feature type="region of interest" description="Disordered" evidence="1">
    <location>
        <begin position="277"/>
        <end position="310"/>
    </location>
</feature>
<reference evidence="3 4" key="1">
    <citation type="journal article" date="2018" name="Biotechnol. Biofuels">
        <title>Integrative visual omics of the white-rot fungus Polyporus brumalis exposes the biotechnological potential of its oxidative enzymes for delignifying raw plant biomass.</title>
        <authorList>
            <person name="Miyauchi S."/>
            <person name="Rancon A."/>
            <person name="Drula E."/>
            <person name="Hage H."/>
            <person name="Chaduli D."/>
            <person name="Favel A."/>
            <person name="Grisel S."/>
            <person name="Henrissat B."/>
            <person name="Herpoel-Gimbert I."/>
            <person name="Ruiz-Duenas F.J."/>
            <person name="Chevret D."/>
            <person name="Hainaut M."/>
            <person name="Lin J."/>
            <person name="Wang M."/>
            <person name="Pangilinan J."/>
            <person name="Lipzen A."/>
            <person name="Lesage-Meessen L."/>
            <person name="Navarro D."/>
            <person name="Riley R."/>
            <person name="Grigoriev I.V."/>
            <person name="Zhou S."/>
            <person name="Raouche S."/>
            <person name="Rosso M.N."/>
        </authorList>
    </citation>
    <scope>NUCLEOTIDE SEQUENCE [LARGE SCALE GENOMIC DNA]</scope>
    <source>
        <strain evidence="3 4">BRFM 1820</strain>
    </source>
</reference>
<evidence type="ECO:0000256" key="2">
    <source>
        <dbReference type="SAM" id="Phobius"/>
    </source>
</evidence>
<dbReference type="Proteomes" id="UP000256964">
    <property type="component" value="Unassembled WGS sequence"/>
</dbReference>
<keyword evidence="2" id="KW-1133">Transmembrane helix</keyword>
<feature type="transmembrane region" description="Helical" evidence="2">
    <location>
        <begin position="72"/>
        <end position="97"/>
    </location>
</feature>
<evidence type="ECO:0000256" key="1">
    <source>
        <dbReference type="SAM" id="MobiDB-lite"/>
    </source>
</evidence>
<feature type="region of interest" description="Disordered" evidence="1">
    <location>
        <begin position="211"/>
        <end position="238"/>
    </location>
</feature>
<proteinExistence type="predicted"/>
<dbReference type="OrthoDB" id="3256943at2759"/>
<organism evidence="3 4">
    <name type="scientific">Lentinus brumalis</name>
    <dbReference type="NCBI Taxonomy" id="2498619"/>
    <lineage>
        <taxon>Eukaryota</taxon>
        <taxon>Fungi</taxon>
        <taxon>Dikarya</taxon>
        <taxon>Basidiomycota</taxon>
        <taxon>Agaricomycotina</taxon>
        <taxon>Agaricomycetes</taxon>
        <taxon>Polyporales</taxon>
        <taxon>Polyporaceae</taxon>
        <taxon>Lentinus</taxon>
    </lineage>
</organism>
<feature type="region of interest" description="Disordered" evidence="1">
    <location>
        <begin position="1"/>
        <end position="63"/>
    </location>
</feature>
<sequence length="340" mass="35480">MSSRTSGSSTSSSTSADSTASSTTGASSSITQTPTSSASSSSTTPFFTTTSTTGDAAATDNPNGLGPPSSSLYLFTFLATLFLLLAISSAIIMRGIFLRRRFRRRLEEALAGGMLLSPSDDGTGGFGGGRTPRRKLQRPTLFDVSVLPPWFSTSSPQDGSWEKLMPFAGNIASAKPGQDPAPDPTQSTTPTNRGHRPNAVVLLEHVFRRNRLRRSNAPSRAEPSPSSLPLTAASSSQDLATSAPAIPLVPQDPVERAAEVRVAVVIAMPNPHRLGYVPPSIDSEMHRPSPGGKGKARGFDGWSEEGVEEEGVPDVVFGVARVPVAELAPPGENAGPVPSS</sequence>
<keyword evidence="2" id="KW-0472">Membrane</keyword>
<feature type="compositionally biased region" description="Low complexity" evidence="1">
    <location>
        <begin position="1"/>
        <end position="53"/>
    </location>
</feature>
<keyword evidence="2" id="KW-0812">Transmembrane</keyword>
<accession>A0A371DLD5</accession>
<dbReference type="AlphaFoldDB" id="A0A371DLD5"/>
<evidence type="ECO:0000313" key="3">
    <source>
        <dbReference type="EMBL" id="RDX53336.1"/>
    </source>
</evidence>
<keyword evidence="4" id="KW-1185">Reference proteome</keyword>
<gene>
    <name evidence="3" type="ORF">OH76DRAFT_1479790</name>
</gene>
<name>A0A371DLD5_9APHY</name>
<protein>
    <submittedName>
        <fullName evidence="3">Uncharacterized protein</fullName>
    </submittedName>
</protein>
<feature type="region of interest" description="Disordered" evidence="1">
    <location>
        <begin position="171"/>
        <end position="197"/>
    </location>
</feature>
<feature type="compositionally biased region" description="Low complexity" evidence="1">
    <location>
        <begin position="223"/>
        <end position="236"/>
    </location>
</feature>